<accession>A0A9X0CD37</accession>
<evidence type="ECO:0000256" key="3">
    <source>
        <dbReference type="SAM" id="MobiDB-lite"/>
    </source>
</evidence>
<dbReference type="InterPro" id="IPR001507">
    <property type="entry name" value="ZP_dom"/>
</dbReference>
<comment type="caution">
    <text evidence="6">The sequence shown here is derived from an EMBL/GenBank/DDBJ whole genome shotgun (WGS) entry which is preliminary data.</text>
</comment>
<dbReference type="InterPro" id="IPR055355">
    <property type="entry name" value="ZP-C"/>
</dbReference>
<evidence type="ECO:0000256" key="4">
    <source>
        <dbReference type="SAM" id="Phobius"/>
    </source>
</evidence>
<feature type="compositionally biased region" description="Low complexity" evidence="3">
    <location>
        <begin position="1"/>
        <end position="31"/>
    </location>
</feature>
<gene>
    <name evidence="6" type="ORF">OS493_031620</name>
</gene>
<keyword evidence="7" id="KW-1185">Reference proteome</keyword>
<dbReference type="Gene3D" id="2.60.40.4100">
    <property type="entry name" value="Zona pellucida, ZP-C domain"/>
    <property type="match status" value="1"/>
</dbReference>
<keyword evidence="2" id="KW-1015">Disulfide bond</keyword>
<dbReference type="PANTHER" id="PTHR14002:SF43">
    <property type="entry name" value="DELTA-LIKE PROTEIN"/>
    <property type="match status" value="1"/>
</dbReference>
<reference evidence="6" key="1">
    <citation type="submission" date="2023-01" db="EMBL/GenBank/DDBJ databases">
        <title>Genome assembly of the deep-sea coral Lophelia pertusa.</title>
        <authorList>
            <person name="Herrera S."/>
            <person name="Cordes E."/>
        </authorList>
    </citation>
    <scope>NUCLEOTIDE SEQUENCE</scope>
    <source>
        <strain evidence="6">USNM1676648</strain>
        <tissue evidence="6">Polyp</tissue>
    </source>
</reference>
<dbReference type="OrthoDB" id="2015116at2759"/>
<keyword evidence="1" id="KW-0732">Signal</keyword>
<dbReference type="Gene3D" id="2.60.40.3210">
    <property type="entry name" value="Zona pellucida, ZP-N domain"/>
    <property type="match status" value="1"/>
</dbReference>
<evidence type="ECO:0000256" key="1">
    <source>
        <dbReference type="ARBA" id="ARBA00022729"/>
    </source>
</evidence>
<evidence type="ECO:0000259" key="5">
    <source>
        <dbReference type="PROSITE" id="PS51034"/>
    </source>
</evidence>
<sequence>ANYSTNTTSISPTPASTSPTASASITPGPASVNGIHPTPSSGMHSSFYAASSVNVLPDPSQFELHLPSDCDQICSNTIGSYTWFLYQWISTSPLMGKSCLEPGVSVDCGDSSMTVSLEKKTFPFFDVAQLHLRYASCKATENDTHLLISTDLNGCGTLVNETQDDLIFWNEIRADAVIIDFVITRTHDIRLPFYCSYSRKKLISLSFTPRRIHFGQEVGYGNFTFSMEFYKSSSYATPYALQDYPLEVQLNDYLYVQYSVESSADLVIMAENCKATKGSSHSWPQYNIIQNGCPRDTTLDYNYDPSRAFQQFKLKAFRFFNDYDTVYFHCELLACHRYSPNSSFSAIIPIIDTDQSKQTALIGGVAGASVFGLIAVIALAVLFVKYRIARTAYEQEQGWGPVHHSRRANEQKKRLHPGR</sequence>
<organism evidence="6 7">
    <name type="scientific">Desmophyllum pertusum</name>
    <dbReference type="NCBI Taxonomy" id="174260"/>
    <lineage>
        <taxon>Eukaryota</taxon>
        <taxon>Metazoa</taxon>
        <taxon>Cnidaria</taxon>
        <taxon>Anthozoa</taxon>
        <taxon>Hexacorallia</taxon>
        <taxon>Scleractinia</taxon>
        <taxon>Caryophylliina</taxon>
        <taxon>Caryophylliidae</taxon>
        <taxon>Desmophyllum</taxon>
    </lineage>
</organism>
<dbReference type="AlphaFoldDB" id="A0A9X0CD37"/>
<keyword evidence="4" id="KW-0812">Transmembrane</keyword>
<dbReference type="Proteomes" id="UP001163046">
    <property type="component" value="Unassembled WGS sequence"/>
</dbReference>
<dbReference type="PANTHER" id="PTHR14002">
    <property type="entry name" value="ENDOGLIN/TGF-BETA RECEPTOR TYPE III"/>
    <property type="match status" value="1"/>
</dbReference>
<feature type="region of interest" description="Disordered" evidence="3">
    <location>
        <begin position="400"/>
        <end position="419"/>
    </location>
</feature>
<evidence type="ECO:0000256" key="2">
    <source>
        <dbReference type="ARBA" id="ARBA00023157"/>
    </source>
</evidence>
<keyword evidence="4" id="KW-0472">Membrane</keyword>
<feature type="domain" description="ZP" evidence="5">
    <location>
        <begin position="107"/>
        <end position="351"/>
    </location>
</feature>
<feature type="region of interest" description="Disordered" evidence="3">
    <location>
        <begin position="1"/>
        <end position="36"/>
    </location>
</feature>
<evidence type="ECO:0000313" key="7">
    <source>
        <dbReference type="Proteomes" id="UP001163046"/>
    </source>
</evidence>
<dbReference type="SMART" id="SM00241">
    <property type="entry name" value="ZP"/>
    <property type="match status" value="1"/>
</dbReference>
<name>A0A9X0CD37_9CNID</name>
<dbReference type="Pfam" id="PF23344">
    <property type="entry name" value="ZP-N"/>
    <property type="match status" value="1"/>
</dbReference>
<proteinExistence type="predicted"/>
<keyword evidence="4" id="KW-1133">Transmembrane helix</keyword>
<dbReference type="PROSITE" id="PS51034">
    <property type="entry name" value="ZP_2"/>
    <property type="match status" value="1"/>
</dbReference>
<protein>
    <recommendedName>
        <fullName evidence="5">ZP domain-containing protein</fullName>
    </recommendedName>
</protein>
<feature type="non-terminal residue" evidence="6">
    <location>
        <position position="1"/>
    </location>
</feature>
<dbReference type="EMBL" id="MU827814">
    <property type="protein sequence ID" value="KAJ7323423.1"/>
    <property type="molecule type" value="Genomic_DNA"/>
</dbReference>
<evidence type="ECO:0000313" key="6">
    <source>
        <dbReference type="EMBL" id="KAJ7323423.1"/>
    </source>
</evidence>
<feature type="transmembrane region" description="Helical" evidence="4">
    <location>
        <begin position="360"/>
        <end position="384"/>
    </location>
</feature>
<dbReference type="InterPro" id="IPR042235">
    <property type="entry name" value="ZP-C_dom"/>
</dbReference>
<dbReference type="Pfam" id="PF00100">
    <property type="entry name" value="Zona_pellucida"/>
    <property type="match status" value="1"/>
</dbReference>
<dbReference type="InterPro" id="IPR055356">
    <property type="entry name" value="ZP-N"/>
</dbReference>